<dbReference type="Proteomes" id="UP000016462">
    <property type="component" value="Unassembled WGS sequence"/>
</dbReference>
<evidence type="ECO:0000313" key="1">
    <source>
        <dbReference type="EMBL" id="ERG63522.1"/>
    </source>
</evidence>
<accession>U1LNH8</accession>
<dbReference type="EMBL" id="ASHR01000031">
    <property type="protein sequence ID" value="ERG63522.1"/>
    <property type="molecule type" value="Genomic_DNA"/>
</dbReference>
<evidence type="ECO:0008006" key="3">
    <source>
        <dbReference type="Google" id="ProtNLM"/>
    </source>
</evidence>
<dbReference type="RefSeq" id="WP_021011269.1">
    <property type="nucleotide sequence ID" value="NZ_ASHR01000031.1"/>
</dbReference>
<evidence type="ECO:0000313" key="2">
    <source>
        <dbReference type="Proteomes" id="UP000016462"/>
    </source>
</evidence>
<dbReference type="SUPFAM" id="SSF46955">
    <property type="entry name" value="Putative DNA-binding domain"/>
    <property type="match status" value="1"/>
</dbReference>
<reference evidence="1 2" key="1">
    <citation type="journal article" date="2013" name="Genome Announc.">
        <title>First draft genome sequence from a member of the genus agrococcus, isolated from modern microbialites.</title>
        <authorList>
            <person name="White R.A.III."/>
            <person name="Grassa C.J."/>
            <person name="Suttle C.A."/>
        </authorList>
    </citation>
    <scope>NUCLEOTIDE SEQUENCE [LARGE SCALE GENOMIC DNA]</scope>
    <source>
        <strain evidence="1 2">RW1</strain>
    </source>
</reference>
<dbReference type="InterPro" id="IPR009061">
    <property type="entry name" value="DNA-bd_dom_put_sf"/>
</dbReference>
<protein>
    <recommendedName>
        <fullName evidence="3">Helix-turn-helix domain-containing protein</fullName>
    </recommendedName>
</protein>
<comment type="caution">
    <text evidence="1">The sequence shown here is derived from an EMBL/GenBank/DDBJ whole genome shotgun (WGS) entry which is preliminary data.</text>
</comment>
<organism evidence="1 2">
    <name type="scientific">Agrococcus pavilionensis RW1</name>
    <dbReference type="NCBI Taxonomy" id="1330458"/>
    <lineage>
        <taxon>Bacteria</taxon>
        <taxon>Bacillati</taxon>
        <taxon>Actinomycetota</taxon>
        <taxon>Actinomycetes</taxon>
        <taxon>Micrococcales</taxon>
        <taxon>Microbacteriaceae</taxon>
        <taxon>Agrococcus</taxon>
    </lineage>
</organism>
<dbReference type="AlphaFoldDB" id="U1LNH8"/>
<name>U1LNH8_9MICO</name>
<keyword evidence="2" id="KW-1185">Reference proteome</keyword>
<proteinExistence type="predicted"/>
<gene>
    <name evidence="1" type="ORF">L332_03515</name>
</gene>
<sequence length="75" mass="8770">MREKWLTYPQAAARAGVTMRQVRRWRSAGLAGRIGEQGRWEVEEQALMAWARRAAFSRVQFGEHVQPRRDRTTTV</sequence>